<evidence type="ECO:0000313" key="3">
    <source>
        <dbReference type="EMBL" id="TFB88311.1"/>
    </source>
</evidence>
<dbReference type="EMBL" id="SOFG01000009">
    <property type="protein sequence ID" value="TFB88311.1"/>
    <property type="molecule type" value="Genomic_DNA"/>
</dbReference>
<protein>
    <submittedName>
        <fullName evidence="3">DUF3105 domain-containing protein</fullName>
    </submittedName>
</protein>
<feature type="compositionally biased region" description="Basic and acidic residues" evidence="1">
    <location>
        <begin position="1"/>
        <end position="13"/>
    </location>
</feature>
<comment type="caution">
    <text evidence="3">The sequence shown here is derived from an EMBL/GenBank/DDBJ whole genome shotgun (WGS) entry which is preliminary data.</text>
</comment>
<evidence type="ECO:0000256" key="1">
    <source>
        <dbReference type="SAM" id="MobiDB-lite"/>
    </source>
</evidence>
<evidence type="ECO:0000256" key="2">
    <source>
        <dbReference type="SAM" id="Phobius"/>
    </source>
</evidence>
<feature type="transmembrane region" description="Helical" evidence="2">
    <location>
        <begin position="53"/>
        <end position="73"/>
    </location>
</feature>
<dbReference type="Proteomes" id="UP000297608">
    <property type="component" value="Unassembled WGS sequence"/>
</dbReference>
<keyword evidence="2" id="KW-0472">Membrane</keyword>
<sequence length="234" mass="24120">MARETPPHSDDHSAGGGHGAPPAPVKQQRAVRRAEKVASLKREQSKAKRNRKIGIAAAWSAAGIVVLVVVLVVTTTGAPKNAAAPTSVDGVQTFPNQTSQHVTGTVKYNPLPPVGGDHSVTLLNCGVYSDNVPNENAVHSLEHGAVWVTYDASKVTGDQLAALRKEIPSTYAILSPFAGLPSSIVASAWGTQLDISDPADPRLAAFIAKYRGAATAPEPGSPCTGGLDGPGKVS</sequence>
<keyword evidence="2" id="KW-1133">Transmembrane helix</keyword>
<keyword evidence="2" id="KW-0812">Transmembrane</keyword>
<organism evidence="3 4">
    <name type="scientific">Cryobacterium algoricola</name>
    <dbReference type="NCBI Taxonomy" id="1259183"/>
    <lineage>
        <taxon>Bacteria</taxon>
        <taxon>Bacillati</taxon>
        <taxon>Actinomycetota</taxon>
        <taxon>Actinomycetes</taxon>
        <taxon>Micrococcales</taxon>
        <taxon>Microbacteriaceae</taxon>
        <taxon>Cryobacterium</taxon>
    </lineage>
</organism>
<dbReference type="InterPro" id="IPR021454">
    <property type="entry name" value="DUF3105"/>
</dbReference>
<feature type="compositionally biased region" description="Basic and acidic residues" evidence="1">
    <location>
        <begin position="32"/>
        <end position="46"/>
    </location>
</feature>
<reference evidence="3 4" key="1">
    <citation type="submission" date="2019-03" db="EMBL/GenBank/DDBJ databases">
        <title>Genomics of glacier-inhabiting Cryobacterium strains.</title>
        <authorList>
            <person name="Liu Q."/>
            <person name="Xin Y.-H."/>
        </authorList>
    </citation>
    <scope>NUCLEOTIDE SEQUENCE [LARGE SCALE GENOMIC DNA]</scope>
    <source>
        <strain evidence="3 4">MDB2-B</strain>
    </source>
</reference>
<proteinExistence type="predicted"/>
<name>A0ABY2IEI8_9MICO</name>
<gene>
    <name evidence="3" type="ORF">E3O44_06500</name>
</gene>
<evidence type="ECO:0000313" key="4">
    <source>
        <dbReference type="Proteomes" id="UP000297608"/>
    </source>
</evidence>
<accession>A0ABY2IEI8</accession>
<feature type="region of interest" description="Disordered" evidence="1">
    <location>
        <begin position="214"/>
        <end position="234"/>
    </location>
</feature>
<dbReference type="Pfam" id="PF11303">
    <property type="entry name" value="DUF3105"/>
    <property type="match status" value="1"/>
</dbReference>
<keyword evidence="4" id="KW-1185">Reference proteome</keyword>
<feature type="region of interest" description="Disordered" evidence="1">
    <location>
        <begin position="1"/>
        <end position="49"/>
    </location>
</feature>